<dbReference type="SUPFAM" id="SSF46955">
    <property type="entry name" value="Putative DNA-binding domain"/>
    <property type="match status" value="1"/>
</dbReference>
<sequence length="543" mass="57795">MMPIGLFARRTGLTASALRFYADCGLLVPAEVDPVTGYRSYGSEQVTRASDLRRLREIAMPLPAVRAVLDADPAEAARLVDEHVAKVLGDAAAVRRKAAAFVASRAEAPRRPVAVVKGPVLADAVEQVLTAAGCDPDLPVLGGLRVEASCEAVTLTATDRYRLSTRGLVPAEPVGSAWAATVDGDDVRGAVAAMRRSVLVRVEAAPHAVRLRTADGEDRCCRLLPDPFPDHRLMLASLPEVGTRVTVDRNPLLHALEHHAGELITLRTARHALYVLSDGDGPPGARLPATVAGPDLRARFAFTTLYPAVSTALGPEVMLDLRGHDLPVTIRSADRGDLTTLAMPAAPDHQAHRAPEPLSPSDDPLPPRQGHPRMTTAPSHPTDPTMNAIGQAVAEAREGDVAAARRKLLSLWSGIGVTGDPLHRCTLAHHLADLYEDPAQALAWDIRALDAAGAVTDQRVQQHHAALHIAGFFPSLHLNLADDFRRLGSFEAAAEHLNAAEESAPALPRDGYGALLRTAIRQVAEAVARRDTAKRDTAPGRTA</sequence>
<dbReference type="SMART" id="SM00422">
    <property type="entry name" value="HTH_MERR"/>
    <property type="match status" value="1"/>
</dbReference>
<dbReference type="Gene3D" id="1.10.1660.10">
    <property type="match status" value="1"/>
</dbReference>
<keyword evidence="5" id="KW-1185">Reference proteome</keyword>
<dbReference type="EC" id="2.7.7.7" evidence="4"/>
<keyword evidence="4" id="KW-0548">Nucleotidyltransferase</keyword>
<dbReference type="PROSITE" id="PS50937">
    <property type="entry name" value="HTH_MERR_2"/>
    <property type="match status" value="1"/>
</dbReference>
<dbReference type="AlphaFoldDB" id="A0A1D8G2S0"/>
<accession>A0A1D8G2S0</accession>
<dbReference type="InterPro" id="IPR000551">
    <property type="entry name" value="MerR-type_HTH_dom"/>
</dbReference>
<dbReference type="GO" id="GO:0003677">
    <property type="term" value="F:DNA binding"/>
    <property type="evidence" value="ECO:0007669"/>
    <property type="project" value="UniProtKB-KW"/>
</dbReference>
<organism evidence="4 5">
    <name type="scientific">Streptomyces rubrolavendulae</name>
    <dbReference type="NCBI Taxonomy" id="285473"/>
    <lineage>
        <taxon>Bacteria</taxon>
        <taxon>Bacillati</taxon>
        <taxon>Actinomycetota</taxon>
        <taxon>Actinomycetes</taxon>
        <taxon>Kitasatosporales</taxon>
        <taxon>Streptomycetaceae</taxon>
        <taxon>Streptomyces</taxon>
    </lineage>
</organism>
<dbReference type="GO" id="GO:0009360">
    <property type="term" value="C:DNA polymerase III complex"/>
    <property type="evidence" value="ECO:0007669"/>
    <property type="project" value="InterPro"/>
</dbReference>
<evidence type="ECO:0000259" key="3">
    <source>
        <dbReference type="PROSITE" id="PS50937"/>
    </source>
</evidence>
<dbReference type="Pfam" id="PF13411">
    <property type="entry name" value="MerR_1"/>
    <property type="match status" value="1"/>
</dbReference>
<dbReference type="GO" id="GO:0006260">
    <property type="term" value="P:DNA replication"/>
    <property type="evidence" value="ECO:0007669"/>
    <property type="project" value="InterPro"/>
</dbReference>
<dbReference type="Gene3D" id="3.10.150.10">
    <property type="entry name" value="DNA Polymerase III, subunit A, domain 2"/>
    <property type="match status" value="1"/>
</dbReference>
<feature type="compositionally biased region" description="Polar residues" evidence="2">
    <location>
        <begin position="376"/>
        <end position="385"/>
    </location>
</feature>
<dbReference type="InterPro" id="IPR046938">
    <property type="entry name" value="DNA_clamp_sf"/>
</dbReference>
<proteinExistence type="predicted"/>
<dbReference type="GO" id="GO:0008408">
    <property type="term" value="F:3'-5' exonuclease activity"/>
    <property type="evidence" value="ECO:0007669"/>
    <property type="project" value="InterPro"/>
</dbReference>
<keyword evidence="4" id="KW-0808">Transferase</keyword>
<protein>
    <submittedName>
        <fullName evidence="4">DNA polymerase III subunit beta</fullName>
        <ecNumber evidence="4">2.7.7.7</ecNumber>
    </submittedName>
</protein>
<dbReference type="SUPFAM" id="SSF55979">
    <property type="entry name" value="DNA clamp"/>
    <property type="match status" value="1"/>
</dbReference>
<dbReference type="Proteomes" id="UP000095349">
    <property type="component" value="Chromosome"/>
</dbReference>
<dbReference type="KEGG" id="srn:A4G23_02579"/>
<dbReference type="Pfam" id="PF02767">
    <property type="entry name" value="DNA_pol3_beta_2"/>
    <property type="match status" value="1"/>
</dbReference>
<dbReference type="STRING" id="285473.A4G23_02579"/>
<evidence type="ECO:0000313" key="4">
    <source>
        <dbReference type="EMBL" id="AOT59736.1"/>
    </source>
</evidence>
<evidence type="ECO:0000313" key="5">
    <source>
        <dbReference type="Proteomes" id="UP000095349"/>
    </source>
</evidence>
<feature type="region of interest" description="Disordered" evidence="2">
    <location>
        <begin position="347"/>
        <end position="386"/>
    </location>
</feature>
<name>A0A1D8G2S0_9ACTN</name>
<reference evidence="4 5" key="1">
    <citation type="submission" date="2016-09" db="EMBL/GenBank/DDBJ databases">
        <title>Streptomyces rubrolavendulae MJM4426 Genome sequencing and assembly.</title>
        <authorList>
            <person name="Kim J.-G."/>
        </authorList>
    </citation>
    <scope>NUCLEOTIDE SEQUENCE [LARGE SCALE GENOMIC DNA]</scope>
    <source>
        <strain evidence="4 5">MJM4426</strain>
    </source>
</reference>
<dbReference type="InterPro" id="IPR009061">
    <property type="entry name" value="DNA-bd_dom_put_sf"/>
</dbReference>
<feature type="domain" description="HTH merR-type" evidence="3">
    <location>
        <begin position="1"/>
        <end position="71"/>
    </location>
</feature>
<keyword evidence="1" id="KW-0238">DNA-binding</keyword>
<dbReference type="GO" id="GO:0003887">
    <property type="term" value="F:DNA-directed DNA polymerase activity"/>
    <property type="evidence" value="ECO:0007669"/>
    <property type="project" value="UniProtKB-EC"/>
</dbReference>
<evidence type="ECO:0000256" key="2">
    <source>
        <dbReference type="SAM" id="MobiDB-lite"/>
    </source>
</evidence>
<dbReference type="GO" id="GO:0003700">
    <property type="term" value="F:DNA-binding transcription factor activity"/>
    <property type="evidence" value="ECO:0007669"/>
    <property type="project" value="InterPro"/>
</dbReference>
<dbReference type="PATRIC" id="fig|285473.5.peg.2706"/>
<dbReference type="Gene3D" id="3.70.10.10">
    <property type="match status" value="1"/>
</dbReference>
<gene>
    <name evidence="4" type="primary">dnaN_1</name>
    <name evidence="4" type="ORF">A4G23_02579</name>
</gene>
<dbReference type="InterPro" id="IPR022637">
    <property type="entry name" value="DNA_polIII_beta_cen"/>
</dbReference>
<dbReference type="EMBL" id="CP017316">
    <property type="protein sequence ID" value="AOT59736.1"/>
    <property type="molecule type" value="Genomic_DNA"/>
</dbReference>
<dbReference type="PANTHER" id="PTHR30204:SF97">
    <property type="entry name" value="MERR FAMILY REGULATORY PROTEIN"/>
    <property type="match status" value="1"/>
</dbReference>
<dbReference type="PANTHER" id="PTHR30204">
    <property type="entry name" value="REDOX-CYCLING DRUG-SENSING TRANSCRIPTIONAL ACTIVATOR SOXR"/>
    <property type="match status" value="1"/>
</dbReference>
<dbReference type="InterPro" id="IPR047057">
    <property type="entry name" value="MerR_fam"/>
</dbReference>
<evidence type="ECO:0000256" key="1">
    <source>
        <dbReference type="ARBA" id="ARBA00023125"/>
    </source>
</evidence>